<accession>A0AAE0S4S2</accession>
<dbReference type="GO" id="GO:0005737">
    <property type="term" value="C:cytoplasm"/>
    <property type="evidence" value="ECO:0007669"/>
    <property type="project" value="TreeGrafter"/>
</dbReference>
<reference evidence="2" key="1">
    <citation type="journal article" date="2021" name="Genome Biol. Evol.">
        <title>A High-Quality Reference Genome for a Parasitic Bivalve with Doubly Uniparental Inheritance (Bivalvia: Unionida).</title>
        <authorList>
            <person name="Smith C.H."/>
        </authorList>
    </citation>
    <scope>NUCLEOTIDE SEQUENCE</scope>
    <source>
        <strain evidence="2">CHS0354</strain>
    </source>
</reference>
<dbReference type="GO" id="GO:0051726">
    <property type="term" value="P:regulation of cell cycle"/>
    <property type="evidence" value="ECO:0007669"/>
    <property type="project" value="TreeGrafter"/>
</dbReference>
<sequence>MTQNGHMQACCLLVTLFDLSTVALKDRRLTLASLLDTFGENSIIIIGKCFKSIAVLADVTFKLAANLFRNANQTSSADASKLRMNNLNMVYKEGDTCYLWLDPYVGNLIKNLLFSKLEFCTKRLAFLRFNFSGVALEKGQFQVVEKTETWREVLSRLDCAGSDILNNVGSGFHRGGGHTLPVYFEQELDEDFEATVTTYVICEKDSNYDKPSTPNYCQNSNDCKNTIRDTPKMRTRYTSFVECITRLATFCNCSFFTDRQTFAHLGFFYKGQSDRVCCYECGITLSNWRKGDDPLLEHIRYSPECRHLATVIDPVFLASCKNEFQRRQVKNSNFGARGVRQVRLSSQWNNKTIRSPEYSFHSVRLSTFARFPVIPGINVHILAAAGFYYTGQEDIVRCYACDGGLKKWAPGDDAWEEHCKWFPDCPHLEQSNYNLSRRNTNAEGIAIKPKEATSASAERLSPSDVLGRRKDQVSFRARNEKLNDTDPDMNSPAALAALERGYSKRAVRMVIHELINKGRDTLTAMNILDVLLSYQDNGIKLPTDDMD</sequence>
<evidence type="ECO:0000256" key="1">
    <source>
        <dbReference type="SAM" id="SignalP"/>
    </source>
</evidence>
<name>A0AAE0S4S2_9BIVA</name>
<gene>
    <name evidence="2" type="ORF">CHS0354_034255</name>
</gene>
<dbReference type="EMBL" id="JAEAOA010002006">
    <property type="protein sequence ID" value="KAK3585124.1"/>
    <property type="molecule type" value="Genomic_DNA"/>
</dbReference>
<reference evidence="2" key="2">
    <citation type="journal article" date="2021" name="Genome Biol. Evol.">
        <title>Developing a high-quality reference genome for a parasitic bivalve with doubly uniparental inheritance (Bivalvia: Unionida).</title>
        <authorList>
            <person name="Smith C.H."/>
        </authorList>
    </citation>
    <scope>NUCLEOTIDE SEQUENCE</scope>
    <source>
        <strain evidence="2">CHS0354</strain>
        <tissue evidence="2">Mantle</tissue>
    </source>
</reference>
<dbReference type="Proteomes" id="UP001195483">
    <property type="component" value="Unassembled WGS sequence"/>
</dbReference>
<dbReference type="PANTHER" id="PTHR10044">
    <property type="entry name" value="INHIBITOR OF APOPTOSIS"/>
    <property type="match status" value="1"/>
</dbReference>
<feature type="chain" id="PRO_5041935505" evidence="1">
    <location>
        <begin position="24"/>
        <end position="547"/>
    </location>
</feature>
<dbReference type="SMART" id="SM00238">
    <property type="entry name" value="BIR"/>
    <property type="match status" value="2"/>
</dbReference>
<feature type="signal peptide" evidence="1">
    <location>
        <begin position="1"/>
        <end position="23"/>
    </location>
</feature>
<reference evidence="2" key="3">
    <citation type="submission" date="2023-05" db="EMBL/GenBank/DDBJ databases">
        <authorList>
            <person name="Smith C.H."/>
        </authorList>
    </citation>
    <scope>NUCLEOTIDE SEQUENCE</scope>
    <source>
        <strain evidence="2">CHS0354</strain>
        <tissue evidence="2">Mantle</tissue>
    </source>
</reference>
<dbReference type="Pfam" id="PF00653">
    <property type="entry name" value="BIR"/>
    <property type="match status" value="2"/>
</dbReference>
<dbReference type="InterPro" id="IPR001370">
    <property type="entry name" value="BIR_rpt"/>
</dbReference>
<dbReference type="CDD" id="cd00022">
    <property type="entry name" value="BIR"/>
    <property type="match status" value="2"/>
</dbReference>
<dbReference type="PROSITE" id="PS01282">
    <property type="entry name" value="BIR_REPEAT_1"/>
    <property type="match status" value="1"/>
</dbReference>
<organism evidence="2 3">
    <name type="scientific">Potamilus streckersoni</name>
    <dbReference type="NCBI Taxonomy" id="2493646"/>
    <lineage>
        <taxon>Eukaryota</taxon>
        <taxon>Metazoa</taxon>
        <taxon>Spiralia</taxon>
        <taxon>Lophotrochozoa</taxon>
        <taxon>Mollusca</taxon>
        <taxon>Bivalvia</taxon>
        <taxon>Autobranchia</taxon>
        <taxon>Heteroconchia</taxon>
        <taxon>Palaeoheterodonta</taxon>
        <taxon>Unionida</taxon>
        <taxon>Unionoidea</taxon>
        <taxon>Unionidae</taxon>
        <taxon>Ambleminae</taxon>
        <taxon>Lampsilini</taxon>
        <taxon>Potamilus</taxon>
    </lineage>
</organism>
<dbReference type="GO" id="GO:0005634">
    <property type="term" value="C:nucleus"/>
    <property type="evidence" value="ECO:0007669"/>
    <property type="project" value="TreeGrafter"/>
</dbReference>
<comment type="caution">
    <text evidence="2">The sequence shown here is derived from an EMBL/GenBank/DDBJ whole genome shotgun (WGS) entry which is preliminary data.</text>
</comment>
<evidence type="ECO:0000313" key="3">
    <source>
        <dbReference type="Proteomes" id="UP001195483"/>
    </source>
</evidence>
<dbReference type="Gene3D" id="1.10.1170.10">
    <property type="entry name" value="Inhibitor Of Apoptosis Protein (2mihbC-IAP-1), Chain A"/>
    <property type="match status" value="2"/>
</dbReference>
<protein>
    <submittedName>
        <fullName evidence="2">Uncharacterized protein</fullName>
    </submittedName>
</protein>
<dbReference type="SUPFAM" id="SSF57924">
    <property type="entry name" value="Inhibitor of apoptosis (IAP) repeat"/>
    <property type="match status" value="2"/>
</dbReference>
<dbReference type="PROSITE" id="PS50143">
    <property type="entry name" value="BIR_REPEAT_2"/>
    <property type="match status" value="2"/>
</dbReference>
<evidence type="ECO:0000313" key="2">
    <source>
        <dbReference type="EMBL" id="KAK3585124.1"/>
    </source>
</evidence>
<proteinExistence type="predicted"/>
<dbReference type="PANTHER" id="PTHR10044:SF139">
    <property type="entry name" value="DEATH-ASSOCIATED INHIBITOR OF APOPTOSIS 2"/>
    <property type="match status" value="1"/>
</dbReference>
<dbReference type="AlphaFoldDB" id="A0AAE0S4S2"/>
<keyword evidence="1" id="KW-0732">Signal</keyword>
<dbReference type="InterPro" id="IPR050784">
    <property type="entry name" value="IAP"/>
</dbReference>
<keyword evidence="3" id="KW-1185">Reference proteome</keyword>